<keyword evidence="1" id="KW-1133">Transmembrane helix</keyword>
<evidence type="ECO:0008006" key="4">
    <source>
        <dbReference type="Google" id="ProtNLM"/>
    </source>
</evidence>
<evidence type="ECO:0000313" key="2">
    <source>
        <dbReference type="EMBL" id="GAA4371041.1"/>
    </source>
</evidence>
<feature type="transmembrane region" description="Helical" evidence="1">
    <location>
        <begin position="45"/>
        <end position="62"/>
    </location>
</feature>
<dbReference type="RefSeq" id="WP_345238533.1">
    <property type="nucleotide sequence ID" value="NZ_BAABGZ010000082.1"/>
</dbReference>
<gene>
    <name evidence="2" type="ORF">GCM10023185_46140</name>
</gene>
<name>A0ABP8ISS8_9BACT</name>
<comment type="caution">
    <text evidence="2">The sequence shown here is derived from an EMBL/GenBank/DDBJ whole genome shotgun (WGS) entry which is preliminary data.</text>
</comment>
<dbReference type="Proteomes" id="UP001501153">
    <property type="component" value="Unassembled WGS sequence"/>
</dbReference>
<feature type="transmembrane region" description="Helical" evidence="1">
    <location>
        <begin position="7"/>
        <end position="25"/>
    </location>
</feature>
<protein>
    <recommendedName>
        <fullName evidence="4">Phosphopantetheine adenylyltransferase</fullName>
    </recommendedName>
</protein>
<dbReference type="EMBL" id="BAABGZ010000082">
    <property type="protein sequence ID" value="GAA4371041.1"/>
    <property type="molecule type" value="Genomic_DNA"/>
</dbReference>
<keyword evidence="1" id="KW-0472">Membrane</keyword>
<keyword evidence="3" id="KW-1185">Reference proteome</keyword>
<sequence length="128" mass="13730">MELIYRISLFIAGVINLLPSFLAFLPARISSAYGIAVPDANHELLLRHRAVLFGIVGGMIIYSALSKQYYMVSTIAGLVSMLSFILLYLLIGNGIGPELRKVMIADSAATVLLLLGTAAYLLGSRKAG</sequence>
<keyword evidence="1" id="KW-0812">Transmembrane</keyword>
<feature type="transmembrane region" description="Helical" evidence="1">
    <location>
        <begin position="69"/>
        <end position="91"/>
    </location>
</feature>
<evidence type="ECO:0000313" key="3">
    <source>
        <dbReference type="Proteomes" id="UP001501153"/>
    </source>
</evidence>
<proteinExistence type="predicted"/>
<evidence type="ECO:0000256" key="1">
    <source>
        <dbReference type="SAM" id="Phobius"/>
    </source>
</evidence>
<organism evidence="2 3">
    <name type="scientific">Hymenobacter saemangeumensis</name>
    <dbReference type="NCBI Taxonomy" id="1084522"/>
    <lineage>
        <taxon>Bacteria</taxon>
        <taxon>Pseudomonadati</taxon>
        <taxon>Bacteroidota</taxon>
        <taxon>Cytophagia</taxon>
        <taxon>Cytophagales</taxon>
        <taxon>Hymenobacteraceae</taxon>
        <taxon>Hymenobacter</taxon>
    </lineage>
</organism>
<feature type="transmembrane region" description="Helical" evidence="1">
    <location>
        <begin position="103"/>
        <end position="122"/>
    </location>
</feature>
<reference evidence="3" key="1">
    <citation type="journal article" date="2019" name="Int. J. Syst. Evol. Microbiol.">
        <title>The Global Catalogue of Microorganisms (GCM) 10K type strain sequencing project: providing services to taxonomists for standard genome sequencing and annotation.</title>
        <authorList>
            <consortium name="The Broad Institute Genomics Platform"/>
            <consortium name="The Broad Institute Genome Sequencing Center for Infectious Disease"/>
            <person name="Wu L."/>
            <person name="Ma J."/>
        </authorList>
    </citation>
    <scope>NUCLEOTIDE SEQUENCE [LARGE SCALE GENOMIC DNA]</scope>
    <source>
        <strain evidence="3">JCM 17923</strain>
    </source>
</reference>
<accession>A0ABP8ISS8</accession>